<proteinExistence type="predicted"/>
<accession>A0ACB8S713</accession>
<reference evidence="1" key="1">
    <citation type="submission" date="2021-02" db="EMBL/GenBank/DDBJ databases">
        <authorList>
            <consortium name="DOE Joint Genome Institute"/>
            <person name="Ahrendt S."/>
            <person name="Looney B.P."/>
            <person name="Miyauchi S."/>
            <person name="Morin E."/>
            <person name="Drula E."/>
            <person name="Courty P.E."/>
            <person name="Chicoki N."/>
            <person name="Fauchery L."/>
            <person name="Kohler A."/>
            <person name="Kuo A."/>
            <person name="Labutti K."/>
            <person name="Pangilinan J."/>
            <person name="Lipzen A."/>
            <person name="Riley R."/>
            <person name="Andreopoulos W."/>
            <person name="He G."/>
            <person name="Johnson J."/>
            <person name="Barry K.W."/>
            <person name="Grigoriev I.V."/>
            <person name="Nagy L."/>
            <person name="Hibbett D."/>
            <person name="Henrissat B."/>
            <person name="Matheny P.B."/>
            <person name="Labbe J."/>
            <person name="Martin F."/>
        </authorList>
    </citation>
    <scope>NUCLEOTIDE SEQUENCE</scope>
    <source>
        <strain evidence="1">FP105234-sp</strain>
    </source>
</reference>
<comment type="caution">
    <text evidence="1">The sequence shown here is derived from an EMBL/GenBank/DDBJ whole genome shotgun (WGS) entry which is preliminary data.</text>
</comment>
<name>A0ACB8S713_9AGAM</name>
<organism evidence="1 2">
    <name type="scientific">Auriscalpium vulgare</name>
    <dbReference type="NCBI Taxonomy" id="40419"/>
    <lineage>
        <taxon>Eukaryota</taxon>
        <taxon>Fungi</taxon>
        <taxon>Dikarya</taxon>
        <taxon>Basidiomycota</taxon>
        <taxon>Agaricomycotina</taxon>
        <taxon>Agaricomycetes</taxon>
        <taxon>Russulales</taxon>
        <taxon>Auriscalpiaceae</taxon>
        <taxon>Auriscalpium</taxon>
    </lineage>
</organism>
<dbReference type="EMBL" id="MU275847">
    <property type="protein sequence ID" value="KAI0052175.1"/>
    <property type="molecule type" value="Genomic_DNA"/>
</dbReference>
<protein>
    <submittedName>
        <fullName evidence="1">MFS general substrate transporter</fullName>
    </submittedName>
</protein>
<dbReference type="Proteomes" id="UP000814033">
    <property type="component" value="Unassembled WGS sequence"/>
</dbReference>
<sequence length="362" mass="38719">MELLSSQSPSAISWIGSTQAFLLLLVGSLTGPIFDRGYLHSLLLTGSSLVVFGLMMTSLATEYYQIFLAQGVTVGLGAGCLFIPSVAVLSTYFVKRRAMAMGITASGSSLGGVLYPIVFRQLQPKIGFAWATRVIGLIALATLFISNVTMRRRITPKTTRSLIDWTALREAPFMLFTAGNFFAFMGIYVPFIFISAYALEKTDADENLAFYLVPILNAASALGRIFPNILADRAGSMNVLIPCAFACAILAYTWMAVRTTGDLLAFGLLYGFFSGSFVSLPPSVIANLSPDVRLVGTRLGMSFCIAGLGVLVGNPVAGAILNIEEGDFVRAQAFGASVTLAGAVFIFFGRLSKVGLQLRVKI</sequence>
<evidence type="ECO:0000313" key="2">
    <source>
        <dbReference type="Proteomes" id="UP000814033"/>
    </source>
</evidence>
<keyword evidence="2" id="KW-1185">Reference proteome</keyword>
<evidence type="ECO:0000313" key="1">
    <source>
        <dbReference type="EMBL" id="KAI0052175.1"/>
    </source>
</evidence>
<gene>
    <name evidence="1" type="ORF">FA95DRAFT_64871</name>
</gene>
<reference evidence="1" key="2">
    <citation type="journal article" date="2022" name="New Phytol.">
        <title>Evolutionary transition to the ectomycorrhizal habit in the genomes of a hyperdiverse lineage of mushroom-forming fungi.</title>
        <authorList>
            <person name="Looney B."/>
            <person name="Miyauchi S."/>
            <person name="Morin E."/>
            <person name="Drula E."/>
            <person name="Courty P.E."/>
            <person name="Kohler A."/>
            <person name="Kuo A."/>
            <person name="LaButti K."/>
            <person name="Pangilinan J."/>
            <person name="Lipzen A."/>
            <person name="Riley R."/>
            <person name="Andreopoulos W."/>
            <person name="He G."/>
            <person name="Johnson J."/>
            <person name="Nolan M."/>
            <person name="Tritt A."/>
            <person name="Barry K.W."/>
            <person name="Grigoriev I.V."/>
            <person name="Nagy L.G."/>
            <person name="Hibbett D."/>
            <person name="Henrissat B."/>
            <person name="Matheny P.B."/>
            <person name="Labbe J."/>
            <person name="Martin F.M."/>
        </authorList>
    </citation>
    <scope>NUCLEOTIDE SEQUENCE</scope>
    <source>
        <strain evidence="1">FP105234-sp</strain>
    </source>
</reference>